<feature type="chain" id="PRO_5013823841" description="DUF2059 domain-containing protein" evidence="1">
    <location>
        <begin position="25"/>
        <end position="177"/>
    </location>
</feature>
<evidence type="ECO:0000313" key="4">
    <source>
        <dbReference type="Proteomes" id="UP000228945"/>
    </source>
</evidence>
<proteinExistence type="predicted"/>
<accession>A0A2D2AZ04</accession>
<feature type="domain" description="DUF2059" evidence="2">
    <location>
        <begin position="94"/>
        <end position="146"/>
    </location>
</feature>
<dbReference type="InterPro" id="IPR018637">
    <property type="entry name" value="DUF2059"/>
</dbReference>
<name>A0A2D2AZ04_9CAUL</name>
<evidence type="ECO:0000259" key="2">
    <source>
        <dbReference type="Pfam" id="PF09832"/>
    </source>
</evidence>
<dbReference type="EMBL" id="CP024201">
    <property type="protein sequence ID" value="ATQ43258.1"/>
    <property type="molecule type" value="Genomic_DNA"/>
</dbReference>
<dbReference type="Pfam" id="PF09832">
    <property type="entry name" value="DUF2059"/>
    <property type="match status" value="1"/>
</dbReference>
<organism evidence="3 4">
    <name type="scientific">Caulobacter mirabilis</name>
    <dbReference type="NCBI Taxonomy" id="69666"/>
    <lineage>
        <taxon>Bacteria</taxon>
        <taxon>Pseudomonadati</taxon>
        <taxon>Pseudomonadota</taxon>
        <taxon>Alphaproteobacteria</taxon>
        <taxon>Caulobacterales</taxon>
        <taxon>Caulobacteraceae</taxon>
        <taxon>Caulobacter</taxon>
    </lineage>
</organism>
<dbReference type="AlphaFoldDB" id="A0A2D2AZ04"/>
<evidence type="ECO:0000313" key="3">
    <source>
        <dbReference type="EMBL" id="ATQ43258.1"/>
    </source>
</evidence>
<dbReference type="KEGG" id="cmb:CSW64_12935"/>
<keyword evidence="1" id="KW-0732">Signal</keyword>
<gene>
    <name evidence="3" type="ORF">CSW64_12935</name>
</gene>
<reference evidence="3 4" key="1">
    <citation type="submission" date="2017-10" db="EMBL/GenBank/DDBJ databases">
        <title>Genome sequence of Caulobacter mirabilis FWC38.</title>
        <authorList>
            <person name="Fiebig A."/>
            <person name="Crosson S."/>
        </authorList>
    </citation>
    <scope>NUCLEOTIDE SEQUENCE [LARGE SCALE GENOMIC DNA]</scope>
    <source>
        <strain evidence="3 4">FWC 38</strain>
    </source>
</reference>
<dbReference type="RefSeq" id="WP_099622509.1">
    <property type="nucleotide sequence ID" value="NZ_CP024201.1"/>
</dbReference>
<dbReference type="Proteomes" id="UP000228945">
    <property type="component" value="Chromosome"/>
</dbReference>
<sequence>MKSIVRSAVCAVLFAGGLSGAATAAAAEDGMATAKACSARYIKAMRMEEMMKSMMDSMMPAMTATMSESADLPPDAKKMIAEIAVESTMSIVPDMLADLEPLMVKHFTETEICALADFYGSPTGQSLTSKMPAFTAESGNLTMKYLPLMRERMMTRLCERIDCTAAAAKPAKARKAS</sequence>
<protein>
    <recommendedName>
        <fullName evidence="2">DUF2059 domain-containing protein</fullName>
    </recommendedName>
</protein>
<feature type="signal peptide" evidence="1">
    <location>
        <begin position="1"/>
        <end position="24"/>
    </location>
</feature>
<evidence type="ECO:0000256" key="1">
    <source>
        <dbReference type="SAM" id="SignalP"/>
    </source>
</evidence>
<dbReference type="OrthoDB" id="7206101at2"/>
<keyword evidence="4" id="KW-1185">Reference proteome</keyword>